<protein>
    <submittedName>
        <fullName evidence="2">Uncharacterized protein</fullName>
    </submittedName>
</protein>
<evidence type="ECO:0000313" key="3">
    <source>
        <dbReference type="Proteomes" id="UP000242913"/>
    </source>
</evidence>
<reference evidence="2 3" key="1">
    <citation type="submission" date="2015-12" db="EMBL/GenBank/DDBJ databases">
        <title>Draft genome of the nematode, Onchocerca flexuosa.</title>
        <authorList>
            <person name="Mitreva M."/>
        </authorList>
    </citation>
    <scope>NUCLEOTIDE SEQUENCE [LARGE SCALE GENOMIC DNA]</scope>
    <source>
        <strain evidence="2">Red Deer</strain>
    </source>
</reference>
<feature type="region of interest" description="Disordered" evidence="1">
    <location>
        <begin position="1"/>
        <end position="23"/>
    </location>
</feature>
<dbReference type="OrthoDB" id="5836340at2759"/>
<dbReference type="EMBL" id="KZ270011">
    <property type="protein sequence ID" value="OZC08262.1"/>
    <property type="molecule type" value="Genomic_DNA"/>
</dbReference>
<feature type="compositionally biased region" description="Low complexity" evidence="1">
    <location>
        <begin position="1"/>
        <end position="16"/>
    </location>
</feature>
<accession>A0A238BSP9</accession>
<dbReference type="AlphaFoldDB" id="A0A238BSP9"/>
<feature type="compositionally biased region" description="Polar residues" evidence="1">
    <location>
        <begin position="287"/>
        <end position="311"/>
    </location>
</feature>
<proteinExistence type="predicted"/>
<gene>
    <name evidence="2" type="ORF">X798_04741</name>
</gene>
<feature type="region of interest" description="Disordered" evidence="1">
    <location>
        <begin position="285"/>
        <end position="313"/>
    </location>
</feature>
<keyword evidence="3" id="KW-1185">Reference proteome</keyword>
<evidence type="ECO:0000313" key="2">
    <source>
        <dbReference type="EMBL" id="OZC08262.1"/>
    </source>
</evidence>
<sequence length="427" mass="48753">MEFLMSSSKTSHLQSSQAIEKPTSISSTRIEKIISTGTNTTTGNNHIERPLPKKPHFLLGERSRKAFSMPGIRTSRKISGRKNYSLLSSLAASNITETDDEIIALKAKIDFLYAKLNEMLPRYGTGRQVHSIIQSLHENEENKLNNSNSSISNGNGHNSGYLKIANGTEESVSCKAIRDHDNANLSRTENPEINQSVIICNQNEDETWKQSINTMNSAEEKKLEQAKQLCETWEKSNQFERTMLRAFQKPRKYSGIYQEKILNDMEANEDIIFMGFSREMLEHQVKNNEQSAVSNQLEKRNSSSSIEANKNSNEDRKFIFSDKKLQQQKINAKLDENRQKIDQYNNASYKMETEDTIIAVKRIQEFWDATYIPPHIGNTKNSLDTNIHREKDTEEQIMQLPNLEKFPNAELQIPSACSVFTPPSLQP</sequence>
<organism evidence="2 3">
    <name type="scientific">Onchocerca flexuosa</name>
    <dbReference type="NCBI Taxonomy" id="387005"/>
    <lineage>
        <taxon>Eukaryota</taxon>
        <taxon>Metazoa</taxon>
        <taxon>Ecdysozoa</taxon>
        <taxon>Nematoda</taxon>
        <taxon>Chromadorea</taxon>
        <taxon>Rhabditida</taxon>
        <taxon>Spirurina</taxon>
        <taxon>Spiruromorpha</taxon>
        <taxon>Filarioidea</taxon>
        <taxon>Onchocercidae</taxon>
        <taxon>Onchocerca</taxon>
    </lineage>
</organism>
<name>A0A238BSP9_9BILA</name>
<evidence type="ECO:0000256" key="1">
    <source>
        <dbReference type="SAM" id="MobiDB-lite"/>
    </source>
</evidence>
<dbReference type="Proteomes" id="UP000242913">
    <property type="component" value="Unassembled WGS sequence"/>
</dbReference>